<gene>
    <name evidence="1" type="ORF">DXH47_06675</name>
</gene>
<organism evidence="1 2">
    <name type="scientific">Levilactobacillus suantsaii</name>
    <dbReference type="NCBI Taxonomy" id="2292255"/>
    <lineage>
        <taxon>Bacteria</taxon>
        <taxon>Bacillati</taxon>
        <taxon>Bacillota</taxon>
        <taxon>Bacilli</taxon>
        <taxon>Lactobacillales</taxon>
        <taxon>Lactobacillaceae</taxon>
        <taxon>Levilactobacillus</taxon>
    </lineage>
</organism>
<evidence type="ECO:0000313" key="1">
    <source>
        <dbReference type="EMBL" id="RXI78596.1"/>
    </source>
</evidence>
<evidence type="ECO:0000313" key="2">
    <source>
        <dbReference type="Proteomes" id="UP000290602"/>
    </source>
</evidence>
<comment type="caution">
    <text evidence="1">The sequence shown here is derived from an EMBL/GenBank/DDBJ whole genome shotgun (WGS) entry which is preliminary data.</text>
</comment>
<sequence length="88" mass="10329">MGFKRSTDSIAAKHQANLRELVQDNPWLIPTTVALELVPATLLVYGFWKNRHLKKQLLIERERTQQLRLRQVRLGGKPAHFHRGPWHD</sequence>
<dbReference type="RefSeq" id="WP_129032581.1">
    <property type="nucleotide sequence ID" value="NZ_CP059603.1"/>
</dbReference>
<dbReference type="OrthoDB" id="2298693at2"/>
<accession>A0A4Q0VKG0</accession>
<dbReference type="AlphaFoldDB" id="A0A4Q0VKG0"/>
<keyword evidence="2" id="KW-1185">Reference proteome</keyword>
<dbReference type="EMBL" id="QXIL01000010">
    <property type="protein sequence ID" value="RXI78596.1"/>
    <property type="molecule type" value="Genomic_DNA"/>
</dbReference>
<proteinExistence type="predicted"/>
<evidence type="ECO:0008006" key="3">
    <source>
        <dbReference type="Google" id="ProtNLM"/>
    </source>
</evidence>
<name>A0A4Q0VKG0_9LACO</name>
<dbReference type="Proteomes" id="UP000290602">
    <property type="component" value="Unassembled WGS sequence"/>
</dbReference>
<reference evidence="1 2" key="1">
    <citation type="submission" date="2018-08" db="EMBL/GenBank/DDBJ databases">
        <title>Lactobacillus suantsai sp. nov., isolated from traditional fermented suan-tsai in Taiwan.</title>
        <authorList>
            <person name="Huang C.-H."/>
        </authorList>
    </citation>
    <scope>NUCLEOTIDE SEQUENCE [LARGE SCALE GENOMIC DNA]</scope>
    <source>
        <strain evidence="1 2">BCRC 12945</strain>
    </source>
</reference>
<protein>
    <recommendedName>
        <fullName evidence="3">Transposase</fullName>
    </recommendedName>
</protein>